<accession>A0A6L5YFF1</accession>
<name>A0A6L5YFF1_9FIRM</name>
<protein>
    <submittedName>
        <fullName evidence="1">DUF3990 domain-containing protein</fullName>
    </submittedName>
</protein>
<dbReference type="AlphaFoldDB" id="A0A6L5YFF1"/>
<dbReference type="Pfam" id="PF13151">
    <property type="entry name" value="DUF3990"/>
    <property type="match status" value="1"/>
</dbReference>
<dbReference type="RefSeq" id="WP_154494927.1">
    <property type="nucleotide sequence ID" value="NZ_VUMU01000001.1"/>
</dbReference>
<keyword evidence="2" id="KW-1185">Reference proteome</keyword>
<gene>
    <name evidence="1" type="ORF">FYJ59_01180</name>
</gene>
<dbReference type="EMBL" id="VUMU01000001">
    <property type="protein sequence ID" value="MST56875.1"/>
    <property type="molecule type" value="Genomic_DNA"/>
</dbReference>
<comment type="caution">
    <text evidence="1">The sequence shown here is derived from an EMBL/GenBank/DDBJ whole genome shotgun (WGS) entry which is preliminary data.</text>
</comment>
<organism evidence="1 2">
    <name type="scientific">Waltera intestinalis</name>
    <dbReference type="NCBI Taxonomy" id="2606635"/>
    <lineage>
        <taxon>Bacteria</taxon>
        <taxon>Bacillati</taxon>
        <taxon>Bacillota</taxon>
        <taxon>Clostridia</taxon>
        <taxon>Lachnospirales</taxon>
        <taxon>Lachnospiraceae</taxon>
        <taxon>Waltera</taxon>
    </lineage>
</organism>
<dbReference type="Proteomes" id="UP000476055">
    <property type="component" value="Unassembled WGS sequence"/>
</dbReference>
<dbReference type="InterPro" id="IPR025051">
    <property type="entry name" value="DUF3990"/>
</dbReference>
<proteinExistence type="predicted"/>
<evidence type="ECO:0000313" key="2">
    <source>
        <dbReference type="Proteomes" id="UP000476055"/>
    </source>
</evidence>
<evidence type="ECO:0000313" key="1">
    <source>
        <dbReference type="EMBL" id="MST56875.1"/>
    </source>
</evidence>
<sequence length="216" mass="25437">MLLYHGSKSGIQGDIKPKSRASCDFGCGFYMGDKPDQPKGLIASYENNMFYEIEYDTDKLKIKTFEDNYISQIDWALFIAYNRQPEKLSEYSQLCMRYKTYNELYDMIVGVIADDKMTQVMQLFFNGQMCDKAFIEAMQYVRLGKQYVLKTAEACKKERFDIIKAYKLTDADKKIIIAQNTNRTGQLSSMINQIQRKYRRAQDIKFFDEIIEEWDK</sequence>
<reference evidence="1 2" key="1">
    <citation type="submission" date="2019-08" db="EMBL/GenBank/DDBJ databases">
        <title>In-depth cultivation of the pig gut microbiome towards novel bacterial diversity and tailored functional studies.</title>
        <authorList>
            <person name="Wylensek D."/>
            <person name="Hitch T.C.A."/>
            <person name="Clavel T."/>
        </authorList>
    </citation>
    <scope>NUCLEOTIDE SEQUENCE [LARGE SCALE GENOMIC DNA]</scope>
    <source>
        <strain evidence="1 2">WCA3-601-WT-6H</strain>
    </source>
</reference>